<sequence length="85" mass="9849">MQKTIHSEQGQLIRDKLREVREKAGLTQRELCRKLGREHTFISKCELGERRVDIAEFYWICQACGASPAKEAIRLMKAFAALEKE</sequence>
<reference evidence="2 3" key="1">
    <citation type="journal article" date="2014" name="Nature">
        <title>An environmental bacterial taxon with a large and distinct metabolic repertoire.</title>
        <authorList>
            <person name="Wilson M.C."/>
            <person name="Mori T."/>
            <person name="Ruckert C."/>
            <person name="Uria A.R."/>
            <person name="Helf M.J."/>
            <person name="Takada K."/>
            <person name="Gernert C."/>
            <person name="Steffens U.A."/>
            <person name="Heycke N."/>
            <person name="Schmitt S."/>
            <person name="Rinke C."/>
            <person name="Helfrich E.J."/>
            <person name="Brachmann A.O."/>
            <person name="Gurgui C."/>
            <person name="Wakimoto T."/>
            <person name="Kracht M."/>
            <person name="Crusemann M."/>
            <person name="Hentschel U."/>
            <person name="Abe I."/>
            <person name="Matsunaga S."/>
            <person name="Kalinowski J."/>
            <person name="Takeyama H."/>
            <person name="Piel J."/>
        </authorList>
    </citation>
    <scope>NUCLEOTIDE SEQUENCE [LARGE SCALE GENOMIC DNA]</scope>
    <source>
        <strain evidence="3">TSY1</strain>
    </source>
</reference>
<evidence type="ECO:0000313" key="3">
    <source>
        <dbReference type="Proteomes" id="UP000019141"/>
    </source>
</evidence>
<feature type="domain" description="HTH cro/C1-type" evidence="1">
    <location>
        <begin position="17"/>
        <end position="72"/>
    </location>
</feature>
<dbReference type="PROSITE" id="PS50943">
    <property type="entry name" value="HTH_CROC1"/>
    <property type="match status" value="1"/>
</dbReference>
<dbReference type="InterPro" id="IPR001387">
    <property type="entry name" value="Cro/C1-type_HTH"/>
</dbReference>
<protein>
    <recommendedName>
        <fullName evidence="1">HTH cro/C1-type domain-containing protein</fullName>
    </recommendedName>
</protein>
<keyword evidence="3" id="KW-1185">Reference proteome</keyword>
<dbReference type="GO" id="GO:0003677">
    <property type="term" value="F:DNA binding"/>
    <property type="evidence" value="ECO:0007669"/>
    <property type="project" value="InterPro"/>
</dbReference>
<accession>W4LMW9</accession>
<dbReference type="SUPFAM" id="SSF47413">
    <property type="entry name" value="lambda repressor-like DNA-binding domains"/>
    <property type="match status" value="1"/>
</dbReference>
<dbReference type="Gene3D" id="1.10.260.40">
    <property type="entry name" value="lambda repressor-like DNA-binding domains"/>
    <property type="match status" value="1"/>
</dbReference>
<comment type="caution">
    <text evidence="2">The sequence shown here is derived from an EMBL/GenBank/DDBJ whole genome shotgun (WGS) entry which is preliminary data.</text>
</comment>
<organism evidence="2 3">
    <name type="scientific">Entotheonella factor</name>
    <dbReference type="NCBI Taxonomy" id="1429438"/>
    <lineage>
        <taxon>Bacteria</taxon>
        <taxon>Pseudomonadati</taxon>
        <taxon>Nitrospinota/Tectimicrobiota group</taxon>
        <taxon>Candidatus Tectimicrobiota</taxon>
        <taxon>Candidatus Entotheonellia</taxon>
        <taxon>Candidatus Entotheonellales</taxon>
        <taxon>Candidatus Entotheonellaceae</taxon>
        <taxon>Candidatus Entotheonella</taxon>
    </lineage>
</organism>
<dbReference type="SMART" id="SM00530">
    <property type="entry name" value="HTH_XRE"/>
    <property type="match status" value="1"/>
</dbReference>
<evidence type="ECO:0000259" key="1">
    <source>
        <dbReference type="PROSITE" id="PS50943"/>
    </source>
</evidence>
<proteinExistence type="predicted"/>
<dbReference type="Pfam" id="PF13560">
    <property type="entry name" value="HTH_31"/>
    <property type="match status" value="1"/>
</dbReference>
<dbReference type="AlphaFoldDB" id="W4LMW9"/>
<dbReference type="HOGENOM" id="CLU_066192_30_1_7"/>
<evidence type="ECO:0000313" key="2">
    <source>
        <dbReference type="EMBL" id="ETW98726.1"/>
    </source>
</evidence>
<gene>
    <name evidence="2" type="ORF">ETSY1_17585</name>
</gene>
<dbReference type="InterPro" id="IPR010982">
    <property type="entry name" value="Lambda_DNA-bd_dom_sf"/>
</dbReference>
<dbReference type="CDD" id="cd00093">
    <property type="entry name" value="HTH_XRE"/>
    <property type="match status" value="1"/>
</dbReference>
<dbReference type="EMBL" id="AZHW01000527">
    <property type="protein sequence ID" value="ETW98726.1"/>
    <property type="molecule type" value="Genomic_DNA"/>
</dbReference>
<dbReference type="Proteomes" id="UP000019141">
    <property type="component" value="Unassembled WGS sequence"/>
</dbReference>
<name>W4LMW9_ENTF1</name>